<comment type="caution">
    <text evidence="3">The sequence shown here is derived from an EMBL/GenBank/DDBJ whole genome shotgun (WGS) entry which is preliminary data.</text>
</comment>
<proteinExistence type="predicted"/>
<accession>A0A017SYE8</accession>
<evidence type="ECO:0000313" key="3">
    <source>
        <dbReference type="EMBL" id="EYF01978.1"/>
    </source>
</evidence>
<keyword evidence="2" id="KW-0812">Transmembrane</keyword>
<dbReference type="Proteomes" id="UP000019678">
    <property type="component" value="Unassembled WGS sequence"/>
</dbReference>
<evidence type="ECO:0000313" key="4">
    <source>
        <dbReference type="Proteomes" id="UP000019678"/>
    </source>
</evidence>
<reference evidence="3 4" key="1">
    <citation type="submission" date="2013-05" db="EMBL/GenBank/DDBJ databases">
        <title>Genome assembly of Chondromyces apiculatus DSM 436.</title>
        <authorList>
            <person name="Sharma G."/>
            <person name="Khatri I."/>
            <person name="Kaur C."/>
            <person name="Mayilraj S."/>
            <person name="Subramanian S."/>
        </authorList>
    </citation>
    <scope>NUCLEOTIDE SEQUENCE [LARGE SCALE GENOMIC DNA]</scope>
    <source>
        <strain evidence="3 4">DSM 436</strain>
    </source>
</reference>
<sequence>MSKTLIDDPPPGGEPRPTIVDDPYQPPAADPAYAPRSTVLDAPEGAPPEPAATPPSGPKPPSKRGRLGCAIAAIVLTLAALVGGGLWLYFGVIHYEPVARRHIPGNANMAARLDAVGVATFAPVRKHLWPLLDAAPGGKTRKSRLEDAGISPTDIREILVASTDATSWVVLLGGRIDKGRAVTGIEKVIREEGWPGWRRDGEVLVGPGGVTIGQAEDGTLLLGTDTSIVRASLNASDDWKRIGLPEGGEMTFVVTREAWDGVGGEIGGLLTGGRGLFRRAGRTTGAFTLGDTPRIAMKITPASGETAAALAGDLQGILSGLKIVTLLLPDQMGEKRALQSAVVSAAADGADLQATWPLDGLDQACQRLAASLKTFTGP</sequence>
<keyword evidence="2" id="KW-1133">Transmembrane helix</keyword>
<organism evidence="3 4">
    <name type="scientific">Chondromyces apiculatus DSM 436</name>
    <dbReference type="NCBI Taxonomy" id="1192034"/>
    <lineage>
        <taxon>Bacteria</taxon>
        <taxon>Pseudomonadati</taxon>
        <taxon>Myxococcota</taxon>
        <taxon>Polyangia</taxon>
        <taxon>Polyangiales</taxon>
        <taxon>Polyangiaceae</taxon>
        <taxon>Chondromyces</taxon>
    </lineage>
</organism>
<evidence type="ECO:0000256" key="1">
    <source>
        <dbReference type="SAM" id="MobiDB-lite"/>
    </source>
</evidence>
<keyword evidence="4" id="KW-1185">Reference proteome</keyword>
<dbReference type="OrthoDB" id="5509218at2"/>
<feature type="transmembrane region" description="Helical" evidence="2">
    <location>
        <begin position="67"/>
        <end position="90"/>
    </location>
</feature>
<protein>
    <submittedName>
        <fullName evidence="3">Uncharacterized protein</fullName>
    </submittedName>
</protein>
<dbReference type="RefSeq" id="WP_044248343.1">
    <property type="nucleotide sequence ID" value="NZ_ASRX01000068.1"/>
</dbReference>
<evidence type="ECO:0000256" key="2">
    <source>
        <dbReference type="SAM" id="Phobius"/>
    </source>
</evidence>
<gene>
    <name evidence="3" type="ORF">CAP_7596</name>
</gene>
<dbReference type="STRING" id="1192034.CAP_7596"/>
<feature type="compositionally biased region" description="Pro residues" evidence="1">
    <location>
        <begin position="45"/>
        <end position="60"/>
    </location>
</feature>
<name>A0A017SYE8_9BACT</name>
<keyword evidence="2" id="KW-0472">Membrane</keyword>
<feature type="region of interest" description="Disordered" evidence="1">
    <location>
        <begin position="1"/>
        <end position="63"/>
    </location>
</feature>
<dbReference type="AlphaFoldDB" id="A0A017SYE8"/>
<dbReference type="EMBL" id="ASRX01000068">
    <property type="protein sequence ID" value="EYF01978.1"/>
    <property type="molecule type" value="Genomic_DNA"/>
</dbReference>